<gene>
    <name evidence="2" type="ORF">DPX16_9987</name>
</gene>
<evidence type="ECO:0000256" key="1">
    <source>
        <dbReference type="SAM" id="MobiDB-lite"/>
    </source>
</evidence>
<dbReference type="Proteomes" id="UP000281406">
    <property type="component" value="Unassembled WGS sequence"/>
</dbReference>
<evidence type="ECO:0000313" key="3">
    <source>
        <dbReference type="Proteomes" id="UP000281406"/>
    </source>
</evidence>
<sequence>MRAPAFSKTEALPAAPLPTMKSPELGTQWGTRASDTNWRARDRLQLYESKRHAEGTIQLQAIESSRLALQQRRICGALHT</sequence>
<comment type="caution">
    <text evidence="2">The sequence shown here is derived from an EMBL/GenBank/DDBJ whole genome shotgun (WGS) entry which is preliminary data.</text>
</comment>
<keyword evidence="3" id="KW-1185">Reference proteome</keyword>
<feature type="region of interest" description="Disordered" evidence="1">
    <location>
        <begin position="1"/>
        <end position="36"/>
    </location>
</feature>
<proteinExistence type="predicted"/>
<dbReference type="AlphaFoldDB" id="A0A3N0XWP4"/>
<dbReference type="EMBL" id="RJVU01057857">
    <property type="protein sequence ID" value="ROK15683.1"/>
    <property type="molecule type" value="Genomic_DNA"/>
</dbReference>
<reference evidence="2 3" key="1">
    <citation type="submission" date="2018-10" db="EMBL/GenBank/DDBJ databases">
        <title>Genome assembly for a Yunnan-Guizhou Plateau 3E fish, Anabarilius grahami (Regan), and its evolutionary and genetic applications.</title>
        <authorList>
            <person name="Jiang W."/>
        </authorList>
    </citation>
    <scope>NUCLEOTIDE SEQUENCE [LARGE SCALE GENOMIC DNA]</scope>
    <source>
        <strain evidence="2">AG-KIZ</strain>
        <tissue evidence="2">Muscle</tissue>
    </source>
</reference>
<name>A0A3N0XWP4_ANAGA</name>
<evidence type="ECO:0000313" key="2">
    <source>
        <dbReference type="EMBL" id="ROK15683.1"/>
    </source>
</evidence>
<organism evidence="2 3">
    <name type="scientific">Anabarilius grahami</name>
    <name type="common">Kanglang fish</name>
    <name type="synonym">Barilius grahami</name>
    <dbReference type="NCBI Taxonomy" id="495550"/>
    <lineage>
        <taxon>Eukaryota</taxon>
        <taxon>Metazoa</taxon>
        <taxon>Chordata</taxon>
        <taxon>Craniata</taxon>
        <taxon>Vertebrata</taxon>
        <taxon>Euteleostomi</taxon>
        <taxon>Actinopterygii</taxon>
        <taxon>Neopterygii</taxon>
        <taxon>Teleostei</taxon>
        <taxon>Ostariophysi</taxon>
        <taxon>Cypriniformes</taxon>
        <taxon>Xenocyprididae</taxon>
        <taxon>Xenocypridinae</taxon>
        <taxon>Xenocypridinae incertae sedis</taxon>
        <taxon>Anabarilius</taxon>
    </lineage>
</organism>
<protein>
    <submittedName>
        <fullName evidence="2">Uncharacterized protein</fullName>
    </submittedName>
</protein>
<accession>A0A3N0XWP4</accession>